<evidence type="ECO:0000313" key="2">
    <source>
        <dbReference type="Proteomes" id="UP000027222"/>
    </source>
</evidence>
<accession>A0A067SJY1</accession>
<keyword evidence="2" id="KW-1185">Reference proteome</keyword>
<gene>
    <name evidence="1" type="ORF">GALMADRAFT_795768</name>
</gene>
<dbReference type="EMBL" id="KL142393">
    <property type="protein sequence ID" value="KDR71216.1"/>
    <property type="molecule type" value="Genomic_DNA"/>
</dbReference>
<organism evidence="1 2">
    <name type="scientific">Galerina marginata (strain CBS 339.88)</name>
    <dbReference type="NCBI Taxonomy" id="685588"/>
    <lineage>
        <taxon>Eukaryota</taxon>
        <taxon>Fungi</taxon>
        <taxon>Dikarya</taxon>
        <taxon>Basidiomycota</taxon>
        <taxon>Agaricomycotina</taxon>
        <taxon>Agaricomycetes</taxon>
        <taxon>Agaricomycetidae</taxon>
        <taxon>Agaricales</taxon>
        <taxon>Agaricineae</taxon>
        <taxon>Strophariaceae</taxon>
        <taxon>Galerina</taxon>
    </lineage>
</organism>
<dbReference type="Proteomes" id="UP000027222">
    <property type="component" value="Unassembled WGS sequence"/>
</dbReference>
<reference evidence="2" key="1">
    <citation type="journal article" date="2014" name="Proc. Natl. Acad. Sci. U.S.A.">
        <title>Extensive sampling of basidiomycete genomes demonstrates inadequacy of the white-rot/brown-rot paradigm for wood decay fungi.</title>
        <authorList>
            <person name="Riley R."/>
            <person name="Salamov A.A."/>
            <person name="Brown D.W."/>
            <person name="Nagy L.G."/>
            <person name="Floudas D."/>
            <person name="Held B.W."/>
            <person name="Levasseur A."/>
            <person name="Lombard V."/>
            <person name="Morin E."/>
            <person name="Otillar R."/>
            <person name="Lindquist E.A."/>
            <person name="Sun H."/>
            <person name="LaButti K.M."/>
            <person name="Schmutz J."/>
            <person name="Jabbour D."/>
            <person name="Luo H."/>
            <person name="Baker S.E."/>
            <person name="Pisabarro A.G."/>
            <person name="Walton J.D."/>
            <person name="Blanchette R.A."/>
            <person name="Henrissat B."/>
            <person name="Martin F."/>
            <person name="Cullen D."/>
            <person name="Hibbett D.S."/>
            <person name="Grigoriev I.V."/>
        </authorList>
    </citation>
    <scope>NUCLEOTIDE SEQUENCE [LARGE SCALE GENOMIC DNA]</scope>
    <source>
        <strain evidence="2">CBS 339.88</strain>
    </source>
</reference>
<protein>
    <submittedName>
        <fullName evidence="1">Uncharacterized protein</fullName>
    </submittedName>
</protein>
<evidence type="ECO:0000313" key="1">
    <source>
        <dbReference type="EMBL" id="KDR71216.1"/>
    </source>
</evidence>
<sequence>MRHACLCSFATAFGFFSRNVSVMDRQCNRPRSHGLKNPSTSMSSSCAHEGGFLLPKLNTTLGVSIRADSYLPFVNRRLQYIKAHSSQTLTPVEP</sequence>
<name>A0A067SJY1_GALM3</name>
<proteinExistence type="predicted"/>
<dbReference type="HOGENOM" id="CLU_2386309_0_0_1"/>
<dbReference type="AlphaFoldDB" id="A0A067SJY1"/>